<evidence type="ECO:0000313" key="1">
    <source>
        <dbReference type="EMBL" id="TXD88682.1"/>
    </source>
</evidence>
<keyword evidence="2" id="KW-1185">Reference proteome</keyword>
<dbReference type="OrthoDB" id="8430253at2"/>
<evidence type="ECO:0000313" key="2">
    <source>
        <dbReference type="Proteomes" id="UP000321578"/>
    </source>
</evidence>
<organism evidence="1 2">
    <name type="scientific">Subsaximicrobium wynnwilliamsii</name>
    <dbReference type="NCBI Taxonomy" id="291179"/>
    <lineage>
        <taxon>Bacteria</taxon>
        <taxon>Pseudomonadati</taxon>
        <taxon>Bacteroidota</taxon>
        <taxon>Flavobacteriia</taxon>
        <taxon>Flavobacteriales</taxon>
        <taxon>Flavobacteriaceae</taxon>
        <taxon>Subsaximicrobium</taxon>
    </lineage>
</organism>
<proteinExistence type="predicted"/>
<dbReference type="InterPro" id="IPR046578">
    <property type="entry name" value="DUF6638"/>
</dbReference>
<comment type="caution">
    <text evidence="1">The sequence shown here is derived from an EMBL/GenBank/DDBJ whole genome shotgun (WGS) entry which is preliminary data.</text>
</comment>
<sequence length="411" mass="48384">MQKLKAAHLYRDELIPISGKLVERYNKCLKKLGLTETKLTNFSIDGIGWSPEIAMEKEESHYLCNGASNPHGIIISPIQQNKPVYMPYHTFDRDMMQLIFKNYADQIRDITRDSAICIDFDQKIDAFYEPLDVLKYHIIHINFHLMDNLYHQQQEQLQLIDTFKQGNNFIDEDLQGKILRSAQAYGDLRHRNLELPALDFSTSSFYTQAFGGVYVLRDFIAPIVIFQDLKWYKEAIKDTVHEVIIFHISQPELMAKLQDHLIISYDLEAIVKTKRYERIKKFMLAQYLKNTAHPIQVILNDSVLFKSYLNKLDLEPRKTVMSVERYLEKMETSNAFKISDIVDVDLFEALHEPHSSLPAKHQDLIWKLLVNVAPKDVLFLYWYDKQLFYKIYEPLDDSLKDWIIEIIKKNI</sequence>
<dbReference type="Proteomes" id="UP000321578">
    <property type="component" value="Unassembled WGS sequence"/>
</dbReference>
<dbReference type="RefSeq" id="WP_147086825.1">
    <property type="nucleotide sequence ID" value="NZ_VORM01000011.1"/>
</dbReference>
<gene>
    <name evidence="1" type="ORF">ESY86_12000</name>
</gene>
<dbReference type="AlphaFoldDB" id="A0A5C6ZFB2"/>
<name>A0A5C6ZFB2_9FLAO</name>
<protein>
    <submittedName>
        <fullName evidence="1">Uncharacterized protein</fullName>
    </submittedName>
</protein>
<dbReference type="EMBL" id="VORO01000012">
    <property type="protein sequence ID" value="TXD88682.1"/>
    <property type="molecule type" value="Genomic_DNA"/>
</dbReference>
<reference evidence="1 2" key="1">
    <citation type="submission" date="2019-08" db="EMBL/GenBank/DDBJ databases">
        <title>Genomes of Subsaximicrobium wynnwilliamsii strains.</title>
        <authorList>
            <person name="Bowman J.P."/>
        </authorList>
    </citation>
    <scope>NUCLEOTIDE SEQUENCE [LARGE SCALE GENOMIC DNA]</scope>
    <source>
        <strain evidence="1 2">2-80-2</strain>
    </source>
</reference>
<dbReference type="Pfam" id="PF20343">
    <property type="entry name" value="DUF6638"/>
    <property type="match status" value="1"/>
</dbReference>
<accession>A0A5C6ZFB2</accession>